<name>A0A1H9WDS1_9SPHI</name>
<feature type="domain" description="PH" evidence="2">
    <location>
        <begin position="4"/>
        <end position="147"/>
    </location>
</feature>
<feature type="transmembrane region" description="Helical" evidence="1">
    <location>
        <begin position="43"/>
        <end position="68"/>
    </location>
</feature>
<dbReference type="AlphaFoldDB" id="A0A1H9WDS1"/>
<evidence type="ECO:0000259" key="2">
    <source>
        <dbReference type="Pfam" id="PF26566"/>
    </source>
</evidence>
<evidence type="ECO:0000313" key="3">
    <source>
        <dbReference type="EMBL" id="SES31827.1"/>
    </source>
</evidence>
<dbReference type="Pfam" id="PF26566">
    <property type="entry name" value="PH_40"/>
    <property type="match status" value="1"/>
</dbReference>
<feature type="transmembrane region" description="Helical" evidence="1">
    <location>
        <begin position="12"/>
        <end position="31"/>
    </location>
</feature>
<dbReference type="InterPro" id="IPR058916">
    <property type="entry name" value="PH_40"/>
</dbReference>
<evidence type="ECO:0000256" key="1">
    <source>
        <dbReference type="SAM" id="Phobius"/>
    </source>
</evidence>
<evidence type="ECO:0000313" key="4">
    <source>
        <dbReference type="Proteomes" id="UP000199572"/>
    </source>
</evidence>
<sequence length="169" mass="20091">MERYKITFGNHLNNGWLILLAFLLCLFFPNGMHLFYPNEDIKVFVWIAIFMFIVFALPALIIHVNYYLVNRSDVFEYSDQKKEVTIYHKDVAATFNLDDIDYVQRSMSWNKAAKRSFIASWEGYNHSYIFLKDGRRFTITSLLVPDLELPLEKEKVIVKKNLYRLARAY</sequence>
<reference evidence="3 4" key="1">
    <citation type="submission" date="2016-10" db="EMBL/GenBank/DDBJ databases">
        <authorList>
            <person name="de Groot N.N."/>
        </authorList>
    </citation>
    <scope>NUCLEOTIDE SEQUENCE [LARGE SCALE GENOMIC DNA]</scope>
    <source>
        <strain evidence="3 4">DSM 18610</strain>
    </source>
</reference>
<proteinExistence type="predicted"/>
<gene>
    <name evidence="3" type="ORF">SAMN04488023_1752</name>
</gene>
<protein>
    <recommendedName>
        <fullName evidence="2">PH domain-containing protein</fullName>
    </recommendedName>
</protein>
<organism evidence="3 4">
    <name type="scientific">Pedobacter rhizosphaerae</name>
    <dbReference type="NCBI Taxonomy" id="390241"/>
    <lineage>
        <taxon>Bacteria</taxon>
        <taxon>Pseudomonadati</taxon>
        <taxon>Bacteroidota</taxon>
        <taxon>Sphingobacteriia</taxon>
        <taxon>Sphingobacteriales</taxon>
        <taxon>Sphingobacteriaceae</taxon>
        <taxon>Pedobacter</taxon>
    </lineage>
</organism>
<dbReference type="EMBL" id="FOGG01000075">
    <property type="protein sequence ID" value="SES31827.1"/>
    <property type="molecule type" value="Genomic_DNA"/>
</dbReference>
<keyword evidence="4" id="KW-1185">Reference proteome</keyword>
<keyword evidence="1" id="KW-1133">Transmembrane helix</keyword>
<dbReference type="Proteomes" id="UP000199572">
    <property type="component" value="Unassembled WGS sequence"/>
</dbReference>
<keyword evidence="1" id="KW-0472">Membrane</keyword>
<accession>A0A1H9WDS1</accession>
<keyword evidence="1" id="KW-0812">Transmembrane</keyword>